<evidence type="ECO:0000313" key="2">
    <source>
        <dbReference type="Proteomes" id="UP000821866"/>
    </source>
</evidence>
<accession>A0A9J6CX89</accession>
<dbReference type="AlphaFoldDB" id="A0A9J6CX89"/>
<gene>
    <name evidence="1" type="ORF">HPB51_028456</name>
</gene>
<evidence type="ECO:0000313" key="1">
    <source>
        <dbReference type="EMBL" id="KAH7948617.1"/>
    </source>
</evidence>
<comment type="caution">
    <text evidence="1">The sequence shown here is derived from an EMBL/GenBank/DDBJ whole genome shotgun (WGS) entry which is preliminary data.</text>
</comment>
<organism evidence="1 2">
    <name type="scientific">Rhipicephalus microplus</name>
    <name type="common">Cattle tick</name>
    <name type="synonym">Boophilus microplus</name>
    <dbReference type="NCBI Taxonomy" id="6941"/>
    <lineage>
        <taxon>Eukaryota</taxon>
        <taxon>Metazoa</taxon>
        <taxon>Ecdysozoa</taxon>
        <taxon>Arthropoda</taxon>
        <taxon>Chelicerata</taxon>
        <taxon>Arachnida</taxon>
        <taxon>Acari</taxon>
        <taxon>Parasitiformes</taxon>
        <taxon>Ixodida</taxon>
        <taxon>Ixodoidea</taxon>
        <taxon>Ixodidae</taxon>
        <taxon>Rhipicephalinae</taxon>
        <taxon>Rhipicephalus</taxon>
        <taxon>Boophilus</taxon>
    </lineage>
</organism>
<dbReference type="Proteomes" id="UP000821866">
    <property type="component" value="Unassembled WGS sequence"/>
</dbReference>
<dbReference type="EMBL" id="JABSTU010005192">
    <property type="protein sequence ID" value="KAH7948617.1"/>
    <property type="molecule type" value="Genomic_DNA"/>
</dbReference>
<protein>
    <submittedName>
        <fullName evidence="1">Uncharacterized protein</fullName>
    </submittedName>
</protein>
<name>A0A9J6CX89_RHIMP</name>
<sequence>MMVFQTKPQEQNRLVEERILAYSVIRSSLREGHPLHQVIANEYSEEKIAVTCDRKEQLVSMFKVGLDDGQNCSVCLGIAEGRLKVRQWISSKVPSVKGSDSDIYEKVHPSETYYWKSYIYSGMPEKNSKVSDEALDYAIFRPYGAENTAGVNVNLMQRRTAQLCIIRCASI</sequence>
<keyword evidence="2" id="KW-1185">Reference proteome</keyword>
<reference evidence="1" key="1">
    <citation type="journal article" date="2020" name="Cell">
        <title>Large-Scale Comparative Analyses of Tick Genomes Elucidate Their Genetic Diversity and Vector Capacities.</title>
        <authorList>
            <consortium name="Tick Genome and Microbiome Consortium (TIGMIC)"/>
            <person name="Jia N."/>
            <person name="Wang J."/>
            <person name="Shi W."/>
            <person name="Du L."/>
            <person name="Sun Y."/>
            <person name="Zhan W."/>
            <person name="Jiang J.F."/>
            <person name="Wang Q."/>
            <person name="Zhang B."/>
            <person name="Ji P."/>
            <person name="Bell-Sakyi L."/>
            <person name="Cui X.M."/>
            <person name="Yuan T.T."/>
            <person name="Jiang B.G."/>
            <person name="Yang W.F."/>
            <person name="Lam T.T."/>
            <person name="Chang Q.C."/>
            <person name="Ding S.J."/>
            <person name="Wang X.J."/>
            <person name="Zhu J.G."/>
            <person name="Ruan X.D."/>
            <person name="Zhao L."/>
            <person name="Wei J.T."/>
            <person name="Ye R.Z."/>
            <person name="Que T.C."/>
            <person name="Du C.H."/>
            <person name="Zhou Y.H."/>
            <person name="Cheng J.X."/>
            <person name="Dai P.F."/>
            <person name="Guo W.B."/>
            <person name="Han X.H."/>
            <person name="Huang E.J."/>
            <person name="Li L.F."/>
            <person name="Wei W."/>
            <person name="Gao Y.C."/>
            <person name="Liu J.Z."/>
            <person name="Shao H.Z."/>
            <person name="Wang X."/>
            <person name="Wang C.C."/>
            <person name="Yang T.C."/>
            <person name="Huo Q.B."/>
            <person name="Li W."/>
            <person name="Chen H.Y."/>
            <person name="Chen S.E."/>
            <person name="Zhou L.G."/>
            <person name="Ni X.B."/>
            <person name="Tian J.H."/>
            <person name="Sheng Y."/>
            <person name="Liu T."/>
            <person name="Pan Y.S."/>
            <person name="Xia L.Y."/>
            <person name="Li J."/>
            <person name="Zhao F."/>
            <person name="Cao W.C."/>
        </authorList>
    </citation>
    <scope>NUCLEOTIDE SEQUENCE</scope>
    <source>
        <strain evidence="1">Rmic-2018</strain>
    </source>
</reference>
<proteinExistence type="predicted"/>
<reference evidence="1" key="2">
    <citation type="submission" date="2021-09" db="EMBL/GenBank/DDBJ databases">
        <authorList>
            <person name="Jia N."/>
            <person name="Wang J."/>
            <person name="Shi W."/>
            <person name="Du L."/>
            <person name="Sun Y."/>
            <person name="Zhan W."/>
            <person name="Jiang J."/>
            <person name="Wang Q."/>
            <person name="Zhang B."/>
            <person name="Ji P."/>
            <person name="Sakyi L.B."/>
            <person name="Cui X."/>
            <person name="Yuan T."/>
            <person name="Jiang B."/>
            <person name="Yang W."/>
            <person name="Lam T.T.-Y."/>
            <person name="Chang Q."/>
            <person name="Ding S."/>
            <person name="Wang X."/>
            <person name="Zhu J."/>
            <person name="Ruan X."/>
            <person name="Zhao L."/>
            <person name="Wei J."/>
            <person name="Que T."/>
            <person name="Du C."/>
            <person name="Cheng J."/>
            <person name="Dai P."/>
            <person name="Han X."/>
            <person name="Huang E."/>
            <person name="Gao Y."/>
            <person name="Liu J."/>
            <person name="Shao H."/>
            <person name="Ye R."/>
            <person name="Li L."/>
            <person name="Wei W."/>
            <person name="Wang X."/>
            <person name="Wang C."/>
            <person name="Huo Q."/>
            <person name="Li W."/>
            <person name="Guo W."/>
            <person name="Chen H."/>
            <person name="Chen S."/>
            <person name="Zhou L."/>
            <person name="Zhou L."/>
            <person name="Ni X."/>
            <person name="Tian J."/>
            <person name="Zhou Y."/>
            <person name="Sheng Y."/>
            <person name="Liu T."/>
            <person name="Pan Y."/>
            <person name="Xia L."/>
            <person name="Li J."/>
            <person name="Zhao F."/>
            <person name="Cao W."/>
        </authorList>
    </citation>
    <scope>NUCLEOTIDE SEQUENCE</scope>
    <source>
        <strain evidence="1">Rmic-2018</strain>
        <tissue evidence="1">Larvae</tissue>
    </source>
</reference>